<evidence type="ECO:0000256" key="4">
    <source>
        <dbReference type="ARBA" id="ARBA00022989"/>
    </source>
</evidence>
<evidence type="ECO:0000256" key="5">
    <source>
        <dbReference type="ARBA" id="ARBA00023136"/>
    </source>
</evidence>
<evidence type="ECO:0000313" key="8">
    <source>
        <dbReference type="Proteomes" id="UP000219522"/>
    </source>
</evidence>
<accession>A0A7Z7N4T0</accession>
<dbReference type="InterPro" id="IPR001123">
    <property type="entry name" value="LeuE-type"/>
</dbReference>
<feature type="transmembrane region" description="Helical" evidence="6">
    <location>
        <begin position="158"/>
        <end position="177"/>
    </location>
</feature>
<name>A0A7Z7N4T0_9BURK</name>
<keyword evidence="5 6" id="KW-0472">Membrane</keyword>
<dbReference type="GO" id="GO:0005886">
    <property type="term" value="C:plasma membrane"/>
    <property type="evidence" value="ECO:0007669"/>
    <property type="project" value="UniProtKB-SubCell"/>
</dbReference>
<dbReference type="EMBL" id="OCSU01000002">
    <property type="protein sequence ID" value="SOE82301.1"/>
    <property type="molecule type" value="Genomic_DNA"/>
</dbReference>
<gene>
    <name evidence="7" type="ORF">SAMN05446927_5618</name>
</gene>
<feature type="transmembrane region" description="Helical" evidence="6">
    <location>
        <begin position="71"/>
        <end position="88"/>
    </location>
</feature>
<reference evidence="7 8" key="1">
    <citation type="submission" date="2017-09" db="EMBL/GenBank/DDBJ databases">
        <authorList>
            <person name="Varghese N."/>
            <person name="Submissions S."/>
        </authorList>
    </citation>
    <scope>NUCLEOTIDE SEQUENCE [LARGE SCALE GENOMIC DNA]</scope>
    <source>
        <strain evidence="7 8">OK806</strain>
    </source>
</reference>
<dbReference type="RefSeq" id="WP_097190427.1">
    <property type="nucleotide sequence ID" value="NZ_OCSU01000002.1"/>
</dbReference>
<comment type="subcellular location">
    <subcellularLocation>
        <location evidence="1">Cell membrane</location>
        <topology evidence="1">Multi-pass membrane protein</topology>
    </subcellularLocation>
</comment>
<organism evidence="7 8">
    <name type="scientific">Caballeronia arationis</name>
    <dbReference type="NCBI Taxonomy" id="1777142"/>
    <lineage>
        <taxon>Bacteria</taxon>
        <taxon>Pseudomonadati</taxon>
        <taxon>Pseudomonadota</taxon>
        <taxon>Betaproteobacteria</taxon>
        <taxon>Burkholderiales</taxon>
        <taxon>Burkholderiaceae</taxon>
        <taxon>Caballeronia</taxon>
    </lineage>
</organism>
<keyword evidence="3 6" id="KW-0812">Transmembrane</keyword>
<evidence type="ECO:0000256" key="3">
    <source>
        <dbReference type="ARBA" id="ARBA00022692"/>
    </source>
</evidence>
<dbReference type="GO" id="GO:0015171">
    <property type="term" value="F:amino acid transmembrane transporter activity"/>
    <property type="evidence" value="ECO:0007669"/>
    <property type="project" value="TreeGrafter"/>
</dbReference>
<comment type="caution">
    <text evidence="7">The sequence shown here is derived from an EMBL/GenBank/DDBJ whole genome shotgun (WGS) entry which is preliminary data.</text>
</comment>
<proteinExistence type="predicted"/>
<feature type="transmembrane region" description="Helical" evidence="6">
    <location>
        <begin position="189"/>
        <end position="209"/>
    </location>
</feature>
<feature type="transmembrane region" description="Helical" evidence="6">
    <location>
        <begin position="40"/>
        <end position="65"/>
    </location>
</feature>
<feature type="transmembrane region" description="Helical" evidence="6">
    <location>
        <begin position="123"/>
        <end position="146"/>
    </location>
</feature>
<evidence type="ECO:0000313" key="7">
    <source>
        <dbReference type="EMBL" id="SOE82301.1"/>
    </source>
</evidence>
<evidence type="ECO:0000256" key="1">
    <source>
        <dbReference type="ARBA" id="ARBA00004651"/>
    </source>
</evidence>
<evidence type="ECO:0000256" key="2">
    <source>
        <dbReference type="ARBA" id="ARBA00022475"/>
    </source>
</evidence>
<keyword evidence="8" id="KW-1185">Reference proteome</keyword>
<dbReference type="Pfam" id="PF01810">
    <property type="entry name" value="LysE"/>
    <property type="match status" value="1"/>
</dbReference>
<dbReference type="PANTHER" id="PTHR30086:SF20">
    <property type="entry name" value="ARGININE EXPORTER PROTEIN ARGO-RELATED"/>
    <property type="match status" value="1"/>
</dbReference>
<keyword evidence="4 6" id="KW-1133">Transmembrane helix</keyword>
<keyword evidence="2" id="KW-1003">Cell membrane</keyword>
<protein>
    <submittedName>
        <fullName evidence="7">L-lysine exporter family protein LysE/ArgO</fullName>
    </submittedName>
</protein>
<sequence length="222" mass="23320">MHSWSLLSDGFFLSLSLCLDIGIANVAIISLVLSHGFKPGFVLGLGTCAGDLFYAALALAGMSALLQFSTVRWVVWIGGAIVLLFLTWKMAREALYPASAPPVEGEADLVTPRQSHLRSFLRGALLAVSSPSAILWFAAVGGALIAKAGATSPVSASVFLAGFFVGGLGWTAFICVLASHGRKRAGTTLLRACHVLSAVLFAYFSYSVIVNGYRDLIVHAAS</sequence>
<dbReference type="PANTHER" id="PTHR30086">
    <property type="entry name" value="ARGININE EXPORTER PROTEIN ARGO"/>
    <property type="match status" value="1"/>
</dbReference>
<dbReference type="Proteomes" id="UP000219522">
    <property type="component" value="Unassembled WGS sequence"/>
</dbReference>
<feature type="transmembrane region" description="Helical" evidence="6">
    <location>
        <begin position="12"/>
        <end position="33"/>
    </location>
</feature>
<dbReference type="AlphaFoldDB" id="A0A7Z7N4T0"/>
<evidence type="ECO:0000256" key="6">
    <source>
        <dbReference type="SAM" id="Phobius"/>
    </source>
</evidence>